<sequence>MEADKDNRPHNPNHHLHRPTTASCNSSSSSSTAGELLICFSTSRLSSSSMKISSSKSILSPGRRPSSRDQHQASLSTSLSRRLRTNGSIKGGAGQASPMFPAAGGGGKKRGCGFDNPEPSSPKVTCIGQVRVKTKKQTKKLRARSLSTTRRPPPATPGREGSFRRLERGISDGNAAAESVFHQQSEFSQQRNQRWVHLPLTICEALRTFGSEFNCFLPCRSSSCLAGGESKESKEEGRTAVAVSRGNESNDGGSCGTVFARWLVAVQERDVKGREIELVAEEQAEVEEDEVYSSPEMRRRSYRRYHGFEKIDFDLKPEAFEGEESRMSSCIPPRNALLLMRCRSDPVKVAALGSKFWNPPDADEDDNRGGNHGEEDAAPPPHQEEEAAAAAEGGGFVNVAAEEAVEMDEIIVESDEQGTDSKSDEESMAEDSHLVQEESATDDEPALAQVSADGEEIPVPRLEVESVAMSTSVGEMPIDEPTYEEISDLEKPSAVDNDEEIMAVQANLTGGEGTLMAEDPDSESAQQEVVTAQEPEPAVEGVESQHLAAAVDEEEDEEPGNKGSEPDDPKTEGPSPTGQKSKERENNNKNINTPLLPDCLLLMMCEPKLSMEVSKETWVCSTDFIRWLPEPSRAVAIKKIKGGDASSDDDKKTVSVDVVVSEPVNKAEMRKSGSLKAQQHHHQAPRSSCSYPAAQPLAWRPGAESTGSGLEMKLKSRSGSKAYDYELPLMLKRCKSEPRNAAAKLAPEACCWKNRKLEPHRLGIGAAGVGF</sequence>
<feature type="region of interest" description="Disordered" evidence="1">
    <location>
        <begin position="413"/>
        <end position="497"/>
    </location>
</feature>
<feature type="compositionally biased region" description="Basic and acidic residues" evidence="1">
    <location>
        <begin position="229"/>
        <end position="238"/>
    </location>
</feature>
<feature type="region of interest" description="Disordered" evidence="1">
    <location>
        <begin position="354"/>
        <end position="391"/>
    </location>
</feature>
<evidence type="ECO:0000313" key="3">
    <source>
        <dbReference type="Proteomes" id="UP001497516"/>
    </source>
</evidence>
<feature type="region of interest" description="Disordered" evidence="1">
    <location>
        <begin position="137"/>
        <end position="162"/>
    </location>
</feature>
<feature type="compositionally biased region" description="Low complexity" evidence="1">
    <location>
        <begin position="50"/>
        <end position="60"/>
    </location>
</feature>
<dbReference type="AlphaFoldDB" id="A0AAV2GUE4"/>
<protein>
    <submittedName>
        <fullName evidence="2">Uncharacterized protein</fullName>
    </submittedName>
</protein>
<feature type="region of interest" description="Disordered" evidence="1">
    <location>
        <begin position="1"/>
        <end position="31"/>
    </location>
</feature>
<evidence type="ECO:0000256" key="1">
    <source>
        <dbReference type="SAM" id="MobiDB-lite"/>
    </source>
</evidence>
<dbReference type="PANTHER" id="PTHR33448:SF4">
    <property type="entry name" value="CHLOROPLAST PROTEIN HCF243"/>
    <property type="match status" value="1"/>
</dbReference>
<accession>A0AAV2GUE4</accession>
<feature type="region of interest" description="Disordered" evidence="1">
    <location>
        <begin position="665"/>
        <end position="692"/>
    </location>
</feature>
<evidence type="ECO:0000313" key="2">
    <source>
        <dbReference type="EMBL" id="CAL1414319.1"/>
    </source>
</evidence>
<feature type="region of interest" description="Disordered" evidence="1">
    <location>
        <begin position="228"/>
        <end position="249"/>
    </location>
</feature>
<reference evidence="2 3" key="1">
    <citation type="submission" date="2024-04" db="EMBL/GenBank/DDBJ databases">
        <authorList>
            <person name="Fracassetti M."/>
        </authorList>
    </citation>
    <scope>NUCLEOTIDE SEQUENCE [LARGE SCALE GENOMIC DNA]</scope>
</reference>
<dbReference type="PANTHER" id="PTHR33448">
    <property type="entry name" value="CHLOROPLAST PROTEIN HCF243-RELATED"/>
    <property type="match status" value="1"/>
</dbReference>
<feature type="region of interest" description="Disordered" evidence="1">
    <location>
        <begin position="50"/>
        <end position="99"/>
    </location>
</feature>
<dbReference type="Proteomes" id="UP001497516">
    <property type="component" value="Chromosome 9"/>
</dbReference>
<proteinExistence type="predicted"/>
<gene>
    <name evidence="2" type="ORF">LTRI10_LOCUS53488</name>
</gene>
<feature type="compositionally biased region" description="Acidic residues" evidence="1">
    <location>
        <begin position="477"/>
        <end position="487"/>
    </location>
</feature>
<dbReference type="EMBL" id="OZ034822">
    <property type="protein sequence ID" value="CAL1414319.1"/>
    <property type="molecule type" value="Genomic_DNA"/>
</dbReference>
<feature type="region of interest" description="Disordered" evidence="1">
    <location>
        <begin position="510"/>
        <end position="593"/>
    </location>
</feature>
<name>A0AAV2GUE4_9ROSI</name>
<keyword evidence="3" id="KW-1185">Reference proteome</keyword>
<feature type="compositionally biased region" description="Basic and acidic residues" evidence="1">
    <location>
        <begin position="419"/>
        <end position="436"/>
    </location>
</feature>
<organism evidence="2 3">
    <name type="scientific">Linum trigynum</name>
    <dbReference type="NCBI Taxonomy" id="586398"/>
    <lineage>
        <taxon>Eukaryota</taxon>
        <taxon>Viridiplantae</taxon>
        <taxon>Streptophyta</taxon>
        <taxon>Embryophyta</taxon>
        <taxon>Tracheophyta</taxon>
        <taxon>Spermatophyta</taxon>
        <taxon>Magnoliopsida</taxon>
        <taxon>eudicotyledons</taxon>
        <taxon>Gunneridae</taxon>
        <taxon>Pentapetalae</taxon>
        <taxon>rosids</taxon>
        <taxon>fabids</taxon>
        <taxon>Malpighiales</taxon>
        <taxon>Linaceae</taxon>
        <taxon>Linum</taxon>
    </lineage>
</organism>